<feature type="domain" description="6-phosphogluconate dehydrogenase NADP-binding" evidence="2">
    <location>
        <begin position="60"/>
        <end position="168"/>
    </location>
</feature>
<evidence type="ECO:0000259" key="3">
    <source>
        <dbReference type="Pfam" id="PF14833"/>
    </source>
</evidence>
<keyword evidence="1" id="KW-0812">Transmembrane</keyword>
<evidence type="ECO:0000256" key="1">
    <source>
        <dbReference type="SAM" id="Phobius"/>
    </source>
</evidence>
<dbReference type="EMBL" id="LAZR01003215">
    <property type="protein sequence ID" value="KKN20721.1"/>
    <property type="molecule type" value="Genomic_DNA"/>
</dbReference>
<dbReference type="InterPro" id="IPR036291">
    <property type="entry name" value="NAD(P)-bd_dom_sf"/>
</dbReference>
<accession>A0A0F9R5Z2</accession>
<keyword evidence="1" id="KW-0472">Membrane</keyword>
<organism evidence="4">
    <name type="scientific">marine sediment metagenome</name>
    <dbReference type="NCBI Taxonomy" id="412755"/>
    <lineage>
        <taxon>unclassified sequences</taxon>
        <taxon>metagenomes</taxon>
        <taxon>ecological metagenomes</taxon>
    </lineage>
</organism>
<dbReference type="InterPro" id="IPR008927">
    <property type="entry name" value="6-PGluconate_DH-like_C_sf"/>
</dbReference>
<protein>
    <recommendedName>
        <fullName evidence="5">3-hydroxyisobutyrate dehydrogenase-like NAD-binding domain-containing protein</fullName>
    </recommendedName>
</protein>
<dbReference type="SUPFAM" id="SSF48179">
    <property type="entry name" value="6-phosphogluconate dehydrogenase C-terminal domain-like"/>
    <property type="match status" value="1"/>
</dbReference>
<dbReference type="Pfam" id="PF03446">
    <property type="entry name" value="NAD_binding_2"/>
    <property type="match status" value="1"/>
</dbReference>
<dbReference type="InterPro" id="IPR029154">
    <property type="entry name" value="HIBADH-like_NADP-bd"/>
</dbReference>
<dbReference type="InterPro" id="IPR006115">
    <property type="entry name" value="6PGDH_NADP-bd"/>
</dbReference>
<name>A0A0F9R5Z2_9ZZZZ</name>
<dbReference type="Pfam" id="PF14833">
    <property type="entry name" value="NAD_binding_11"/>
    <property type="match status" value="1"/>
</dbReference>
<evidence type="ECO:0008006" key="5">
    <source>
        <dbReference type="Google" id="ProtNLM"/>
    </source>
</evidence>
<dbReference type="InterPro" id="IPR013328">
    <property type="entry name" value="6PGD_dom2"/>
</dbReference>
<dbReference type="AlphaFoldDB" id="A0A0F9R5Z2"/>
<dbReference type="Gene3D" id="1.10.1040.10">
    <property type="entry name" value="N-(1-d-carboxylethyl)-l-norvaline Dehydrogenase, domain 2"/>
    <property type="match status" value="1"/>
</dbReference>
<dbReference type="GO" id="GO:0051287">
    <property type="term" value="F:NAD binding"/>
    <property type="evidence" value="ECO:0007669"/>
    <property type="project" value="InterPro"/>
</dbReference>
<dbReference type="SUPFAM" id="SSF51735">
    <property type="entry name" value="NAD(P)-binding Rossmann-fold domains"/>
    <property type="match status" value="1"/>
</dbReference>
<dbReference type="Gene3D" id="3.40.50.720">
    <property type="entry name" value="NAD(P)-binding Rossmann-like Domain"/>
    <property type="match status" value="1"/>
</dbReference>
<keyword evidence="1" id="KW-1133">Transmembrane helix</keyword>
<reference evidence="4" key="1">
    <citation type="journal article" date="2015" name="Nature">
        <title>Complex archaea that bridge the gap between prokaryotes and eukaryotes.</title>
        <authorList>
            <person name="Spang A."/>
            <person name="Saw J.H."/>
            <person name="Jorgensen S.L."/>
            <person name="Zaremba-Niedzwiedzka K."/>
            <person name="Martijn J."/>
            <person name="Lind A.E."/>
            <person name="van Eijk R."/>
            <person name="Schleper C."/>
            <person name="Guy L."/>
            <person name="Ettema T.J."/>
        </authorList>
    </citation>
    <scope>NUCLEOTIDE SEQUENCE</scope>
</reference>
<dbReference type="GO" id="GO:0050661">
    <property type="term" value="F:NADP binding"/>
    <property type="evidence" value="ECO:0007669"/>
    <property type="project" value="InterPro"/>
</dbReference>
<feature type="transmembrane region" description="Helical" evidence="1">
    <location>
        <begin position="21"/>
        <end position="41"/>
    </location>
</feature>
<evidence type="ECO:0000313" key="4">
    <source>
        <dbReference type="EMBL" id="KKN20721.1"/>
    </source>
</evidence>
<sequence>MRGRKCRTTRLRFSDWVRWDLAWQMRYVVAVLLPMALIWILRQKPVFANVGGVIGDLDKTAPFLDAAVIVVVNAEQTETVLFGKDGIAGKLAPGTVIIACATVAPDFARAMEARCSEQDLLYLDAPISGGTLKAGDGTLAILASGTSQAFAKARPALDAMAARVFELGESAGAGSSMKAVNQMLTGVQIAAMAEALTFGMTQGVTPTQFLEVMSQCAGTSWALENRAPSIVSGDYKPLSAVDIWPKDLGIVLDIARAAKFGAPITAAALQQYLAASGSGLGSEHDSAVAKVYARNAGLTLPGQE</sequence>
<evidence type="ECO:0000259" key="2">
    <source>
        <dbReference type="Pfam" id="PF03446"/>
    </source>
</evidence>
<comment type="caution">
    <text evidence="4">The sequence shown here is derived from an EMBL/GenBank/DDBJ whole genome shotgun (WGS) entry which is preliminary data.</text>
</comment>
<gene>
    <name evidence="4" type="ORF">LCGC14_0932650</name>
</gene>
<feature type="domain" description="3-hydroxyisobutyrate dehydrogenase-like NAD-binding" evidence="3">
    <location>
        <begin position="172"/>
        <end position="292"/>
    </location>
</feature>
<proteinExistence type="predicted"/>
<dbReference type="PANTHER" id="PTHR43060:SF17">
    <property type="entry name" value="L-THREONATE DEHYDROGENASE"/>
    <property type="match status" value="1"/>
</dbReference>
<dbReference type="PANTHER" id="PTHR43060">
    <property type="entry name" value="3-HYDROXYISOBUTYRATE DEHYDROGENASE-LIKE 1, MITOCHONDRIAL-RELATED"/>
    <property type="match status" value="1"/>
</dbReference>